<evidence type="ECO:0000256" key="1">
    <source>
        <dbReference type="SAM" id="MobiDB-lite"/>
    </source>
</evidence>
<feature type="region of interest" description="Disordered" evidence="1">
    <location>
        <begin position="1"/>
        <end position="70"/>
    </location>
</feature>
<feature type="compositionally biased region" description="Pro residues" evidence="1">
    <location>
        <begin position="41"/>
        <end position="53"/>
    </location>
</feature>
<evidence type="ECO:0000313" key="3">
    <source>
        <dbReference type="EMBL" id="WQH03733.1"/>
    </source>
</evidence>
<dbReference type="EC" id="3.4.-.-" evidence="3"/>
<feature type="compositionally biased region" description="Low complexity" evidence="1">
    <location>
        <begin position="1"/>
        <end position="16"/>
    </location>
</feature>
<keyword evidence="3" id="KW-0482">Metalloprotease</keyword>
<feature type="domain" description="YgjP-like metallopeptidase" evidence="2">
    <location>
        <begin position="127"/>
        <end position="336"/>
    </location>
</feature>
<dbReference type="Proteomes" id="UP001326110">
    <property type="component" value="Chromosome"/>
</dbReference>
<dbReference type="InterPro" id="IPR053136">
    <property type="entry name" value="UTP_pyrophosphatase-like"/>
</dbReference>
<gene>
    <name evidence="3" type="ORF">SR858_22200</name>
</gene>
<dbReference type="PANTHER" id="PTHR30399:SF1">
    <property type="entry name" value="UTP PYROPHOSPHATASE"/>
    <property type="match status" value="1"/>
</dbReference>
<dbReference type="RefSeq" id="WP_019921355.1">
    <property type="nucleotide sequence ID" value="NZ_CP140152.1"/>
</dbReference>
<dbReference type="Gene3D" id="3.30.2010.10">
    <property type="entry name" value="Metalloproteases ('zincins'), catalytic domain"/>
    <property type="match status" value="1"/>
</dbReference>
<dbReference type="PANTHER" id="PTHR30399">
    <property type="entry name" value="UNCHARACTERIZED PROTEIN YGJP"/>
    <property type="match status" value="1"/>
</dbReference>
<evidence type="ECO:0000313" key="4">
    <source>
        <dbReference type="Proteomes" id="UP001326110"/>
    </source>
</evidence>
<keyword evidence="3" id="KW-0378">Hydrolase</keyword>
<dbReference type="EMBL" id="CP140152">
    <property type="protein sequence ID" value="WQH03733.1"/>
    <property type="molecule type" value="Genomic_DNA"/>
</dbReference>
<organism evidence="3 4">
    <name type="scientific">Duganella zoogloeoides</name>
    <dbReference type="NCBI Taxonomy" id="75659"/>
    <lineage>
        <taxon>Bacteria</taxon>
        <taxon>Pseudomonadati</taxon>
        <taxon>Pseudomonadota</taxon>
        <taxon>Betaproteobacteria</taxon>
        <taxon>Burkholderiales</taxon>
        <taxon>Oxalobacteraceae</taxon>
        <taxon>Telluria group</taxon>
        <taxon>Duganella</taxon>
    </lineage>
</organism>
<feature type="region of interest" description="Disordered" evidence="1">
    <location>
        <begin position="89"/>
        <end position="108"/>
    </location>
</feature>
<keyword evidence="3" id="KW-0645">Protease</keyword>
<evidence type="ECO:0000259" key="2">
    <source>
        <dbReference type="Pfam" id="PF01863"/>
    </source>
</evidence>
<accession>A0ABZ0XVF1</accession>
<name>A0ABZ0XVF1_9BURK</name>
<dbReference type="CDD" id="cd07344">
    <property type="entry name" value="M48_yhfN_like"/>
    <property type="match status" value="1"/>
</dbReference>
<reference evidence="3 4" key="1">
    <citation type="submission" date="2023-11" db="EMBL/GenBank/DDBJ databases">
        <title>MicrobeMod: A computational toolkit for identifying prokaryotic methylation and restriction-modification with nanopore sequencing.</title>
        <authorList>
            <person name="Crits-Christoph A."/>
            <person name="Kang S.C."/>
            <person name="Lee H."/>
            <person name="Ostrov N."/>
        </authorList>
    </citation>
    <scope>NUCLEOTIDE SEQUENCE [LARGE SCALE GENOMIC DNA]</scope>
    <source>
        <strain evidence="3 4">ATCC 25935</strain>
    </source>
</reference>
<protein>
    <submittedName>
        <fullName evidence="3">SprT family zinc-dependent metalloprotease</fullName>
        <ecNumber evidence="3">3.4.-.-</ecNumber>
    </submittedName>
</protein>
<sequence length="346" mass="38655">MPAQTATAAQPAAAAAIDQPDLFGREAAPPPRSVYTAPVWSVPPPAAKPPPVSPYVSQPVTPSATSPHTPHLVPHLTPHVTPSVPPAIAVPVKSRTPAPPPEHSSKRQLQVGEFILEYELRRSTRRSIGFMIDDDGLRVTAPKRVTITEIDNAIRTKQGWILAKLKERRERRAARLQKPPVEWIDGAQLPYLGADITLRLLVGGRYRSSFDAATRELTMVLLPGATEHTLKERVKAWYQHEAKQLFVQRLDLYAERLGVHYSSFGLSSAGTRWGSCTADRKIRLNWKLIHFSLPLIDYVVAHELAHTLEMNHSAAFWDTVGQIYPEYDDARNLLRKRAQELPVLFN</sequence>
<dbReference type="GO" id="GO:0008237">
    <property type="term" value="F:metallopeptidase activity"/>
    <property type="evidence" value="ECO:0007669"/>
    <property type="project" value="UniProtKB-KW"/>
</dbReference>
<proteinExistence type="predicted"/>
<feature type="compositionally biased region" description="Low complexity" evidence="1">
    <location>
        <begin position="54"/>
        <end position="70"/>
    </location>
</feature>
<dbReference type="Pfam" id="PF01863">
    <property type="entry name" value="YgjP-like"/>
    <property type="match status" value="1"/>
</dbReference>
<keyword evidence="4" id="KW-1185">Reference proteome</keyword>
<dbReference type="InterPro" id="IPR002725">
    <property type="entry name" value="YgjP-like_metallopeptidase"/>
</dbReference>